<evidence type="ECO:0000313" key="1">
    <source>
        <dbReference type="EMBL" id="TGY37590.1"/>
    </source>
</evidence>
<dbReference type="RefSeq" id="WP_135949260.1">
    <property type="nucleotide sequence ID" value="NZ_SRYO01000004.1"/>
</dbReference>
<dbReference type="EMBL" id="SRYO01000004">
    <property type="protein sequence ID" value="TGY37590.1"/>
    <property type="molecule type" value="Genomic_DNA"/>
</dbReference>
<proteinExistence type="predicted"/>
<sequence>MPQEYSFTSHWLLPVSVEECWARCEAALMAGEVPWWPAVRLEPRRTALAPGDIVHLRVRSPWGYRLRVVLTVTDLVPARRLAAVSEGDLVGKGSLHLASASAPATGARLTWVWEVSATRRWMRLTAPVLRPVFAAAHTLIMRRGERGLIAHLTRGSDVRKAGNRGGRALRRRRRG</sequence>
<reference evidence="1 2" key="1">
    <citation type="submission" date="2019-04" db="EMBL/GenBank/DDBJ databases">
        <title>Microbes associate with the intestines of laboratory mice.</title>
        <authorList>
            <person name="Navarre W."/>
            <person name="Wong E."/>
            <person name="Huang K."/>
            <person name="Tropini C."/>
            <person name="Ng K."/>
            <person name="Yu B."/>
        </authorList>
    </citation>
    <scope>NUCLEOTIDE SEQUENCE [LARGE SCALE GENOMIC DNA]</scope>
    <source>
        <strain evidence="1 2">NM46_B2-13</strain>
    </source>
</reference>
<dbReference type="SUPFAM" id="SSF55961">
    <property type="entry name" value="Bet v1-like"/>
    <property type="match status" value="1"/>
</dbReference>
<gene>
    <name evidence="1" type="ORF">E5344_07815</name>
</gene>
<dbReference type="OrthoDB" id="5402478at2"/>
<dbReference type="Proteomes" id="UP000309893">
    <property type="component" value="Unassembled WGS sequence"/>
</dbReference>
<accession>A0A4V3RJW6</accession>
<organism evidence="1 2">
    <name type="scientific">Microbacterium laevaniformans</name>
    <dbReference type="NCBI Taxonomy" id="36807"/>
    <lineage>
        <taxon>Bacteria</taxon>
        <taxon>Bacillati</taxon>
        <taxon>Actinomycetota</taxon>
        <taxon>Actinomycetes</taxon>
        <taxon>Micrococcales</taxon>
        <taxon>Microbacteriaceae</taxon>
        <taxon>Microbacterium</taxon>
    </lineage>
</organism>
<protein>
    <recommendedName>
        <fullName evidence="3">Polyketide cyclase / dehydrase and lipid transport</fullName>
    </recommendedName>
</protein>
<name>A0A4V3RJW6_9MICO</name>
<evidence type="ECO:0008006" key="3">
    <source>
        <dbReference type="Google" id="ProtNLM"/>
    </source>
</evidence>
<evidence type="ECO:0000313" key="2">
    <source>
        <dbReference type="Proteomes" id="UP000309893"/>
    </source>
</evidence>
<comment type="caution">
    <text evidence="1">The sequence shown here is derived from an EMBL/GenBank/DDBJ whole genome shotgun (WGS) entry which is preliminary data.</text>
</comment>
<dbReference type="AlphaFoldDB" id="A0A4V3RJW6"/>